<dbReference type="RefSeq" id="XP_024743103.1">
    <property type="nucleotide sequence ID" value="XM_024879205.1"/>
</dbReference>
<evidence type="ECO:0000313" key="2">
    <source>
        <dbReference type="Proteomes" id="UP000235371"/>
    </source>
</evidence>
<gene>
    <name evidence="1" type="ORF">K444DRAFT_607638</name>
</gene>
<dbReference type="Proteomes" id="UP000235371">
    <property type="component" value="Unassembled WGS sequence"/>
</dbReference>
<dbReference type="EMBL" id="KZ613745">
    <property type="protein sequence ID" value="PMD66199.1"/>
    <property type="molecule type" value="Genomic_DNA"/>
</dbReference>
<sequence>MLAPPLSTPNGRPRCAHGVLSALFAWTSNLHPTPTPGPRRTVGSLRVKSQLTRCTYNDNISAAPSTAHDGPIGAHTAAREKVNIERTAVR</sequence>
<name>A0A2J6TT38_9HELO</name>
<accession>A0A2J6TT38</accession>
<dbReference type="GeneID" id="36587282"/>
<proteinExistence type="predicted"/>
<evidence type="ECO:0000313" key="1">
    <source>
        <dbReference type="EMBL" id="PMD66199.1"/>
    </source>
</evidence>
<protein>
    <submittedName>
        <fullName evidence="1">Uncharacterized protein</fullName>
    </submittedName>
</protein>
<dbReference type="InParanoid" id="A0A2J6TT38"/>
<keyword evidence="2" id="KW-1185">Reference proteome</keyword>
<reference evidence="1 2" key="1">
    <citation type="submission" date="2016-04" db="EMBL/GenBank/DDBJ databases">
        <title>A degradative enzymes factory behind the ericoid mycorrhizal symbiosis.</title>
        <authorList>
            <consortium name="DOE Joint Genome Institute"/>
            <person name="Martino E."/>
            <person name="Morin E."/>
            <person name="Grelet G."/>
            <person name="Kuo A."/>
            <person name="Kohler A."/>
            <person name="Daghino S."/>
            <person name="Barry K."/>
            <person name="Choi C."/>
            <person name="Cichocki N."/>
            <person name="Clum A."/>
            <person name="Copeland A."/>
            <person name="Hainaut M."/>
            <person name="Haridas S."/>
            <person name="Labutti K."/>
            <person name="Lindquist E."/>
            <person name="Lipzen A."/>
            <person name="Khouja H.-R."/>
            <person name="Murat C."/>
            <person name="Ohm R."/>
            <person name="Olson A."/>
            <person name="Spatafora J."/>
            <person name="Veneault-Fourrey C."/>
            <person name="Henrissat B."/>
            <person name="Grigoriev I."/>
            <person name="Martin F."/>
            <person name="Perotto S."/>
        </authorList>
    </citation>
    <scope>NUCLEOTIDE SEQUENCE [LARGE SCALE GENOMIC DNA]</scope>
    <source>
        <strain evidence="1 2">E</strain>
    </source>
</reference>
<organism evidence="1 2">
    <name type="scientific">Hyaloscypha bicolor E</name>
    <dbReference type="NCBI Taxonomy" id="1095630"/>
    <lineage>
        <taxon>Eukaryota</taxon>
        <taxon>Fungi</taxon>
        <taxon>Dikarya</taxon>
        <taxon>Ascomycota</taxon>
        <taxon>Pezizomycotina</taxon>
        <taxon>Leotiomycetes</taxon>
        <taxon>Helotiales</taxon>
        <taxon>Hyaloscyphaceae</taxon>
        <taxon>Hyaloscypha</taxon>
        <taxon>Hyaloscypha bicolor</taxon>
    </lineage>
</organism>
<dbReference type="AlphaFoldDB" id="A0A2J6TT38"/>